<dbReference type="OrthoDB" id="346043at2"/>
<feature type="transmembrane region" description="Helical" evidence="1">
    <location>
        <begin position="357"/>
        <end position="377"/>
    </location>
</feature>
<feature type="transmembrane region" description="Helical" evidence="1">
    <location>
        <begin position="927"/>
        <end position="950"/>
    </location>
</feature>
<evidence type="ECO:0000256" key="1">
    <source>
        <dbReference type="SAM" id="Phobius"/>
    </source>
</evidence>
<dbReference type="Pfam" id="PF00873">
    <property type="entry name" value="ACR_tran"/>
    <property type="match status" value="2"/>
</dbReference>
<keyword evidence="1" id="KW-1133">Transmembrane helix</keyword>
<evidence type="ECO:0000313" key="3">
    <source>
        <dbReference type="Proteomes" id="UP000297649"/>
    </source>
</evidence>
<dbReference type="Gene3D" id="3.30.70.1430">
    <property type="entry name" value="Multidrug efflux transporter AcrB pore domain"/>
    <property type="match status" value="2"/>
</dbReference>
<dbReference type="SUPFAM" id="SSF82866">
    <property type="entry name" value="Multidrug efflux transporter AcrB transmembrane domain"/>
    <property type="match status" value="2"/>
</dbReference>
<feature type="transmembrane region" description="Helical" evidence="1">
    <location>
        <begin position="384"/>
        <end position="408"/>
    </location>
</feature>
<keyword evidence="1" id="KW-0812">Transmembrane</keyword>
<dbReference type="InterPro" id="IPR001036">
    <property type="entry name" value="Acrflvin-R"/>
</dbReference>
<dbReference type="SUPFAM" id="SSF82693">
    <property type="entry name" value="Multidrug efflux transporter AcrB pore domain, PN1, PN2, PC1 and PC2 subdomains"/>
    <property type="match status" value="2"/>
</dbReference>
<feature type="transmembrane region" description="Helical" evidence="1">
    <location>
        <begin position="332"/>
        <end position="351"/>
    </location>
</feature>
<accession>A0A6H3NRR2</accession>
<dbReference type="Gene3D" id="3.30.70.1320">
    <property type="entry name" value="Multidrug efflux transporter AcrB pore domain like"/>
    <property type="match status" value="1"/>
</dbReference>
<dbReference type="PRINTS" id="PR00702">
    <property type="entry name" value="ACRIFLAVINRP"/>
</dbReference>
<feature type="transmembrane region" description="Helical" evidence="1">
    <location>
        <begin position="461"/>
        <end position="487"/>
    </location>
</feature>
<dbReference type="PANTHER" id="PTHR32063:SF0">
    <property type="entry name" value="SWARMING MOTILITY PROTEIN SWRC"/>
    <property type="match status" value="1"/>
</dbReference>
<keyword evidence="3" id="KW-1185">Reference proteome</keyword>
<feature type="transmembrane region" description="Helical" evidence="1">
    <location>
        <begin position="830"/>
        <end position="853"/>
    </location>
</feature>
<name>A0A6H3NRR2_9LEPT</name>
<feature type="transmembrane region" description="Helical" evidence="1">
    <location>
        <begin position="888"/>
        <end position="907"/>
    </location>
</feature>
<comment type="caution">
    <text evidence="2">The sequence shown here is derived from an EMBL/GenBank/DDBJ whole genome shotgun (WGS) entry which is preliminary data.</text>
</comment>
<dbReference type="InterPro" id="IPR027463">
    <property type="entry name" value="AcrB_DN_DC_subdom"/>
</dbReference>
<dbReference type="AlphaFoldDB" id="A0A6H3NRR2"/>
<keyword evidence="1" id="KW-0472">Membrane</keyword>
<gene>
    <name evidence="2" type="ORF">EHR08_19025</name>
</gene>
<organism evidence="2 3">
    <name type="scientific">Leptospira bandrabouensis</name>
    <dbReference type="NCBI Taxonomy" id="2484903"/>
    <lineage>
        <taxon>Bacteria</taxon>
        <taxon>Pseudomonadati</taxon>
        <taxon>Spirochaetota</taxon>
        <taxon>Spirochaetia</taxon>
        <taxon>Leptospirales</taxon>
        <taxon>Leptospiraceae</taxon>
        <taxon>Leptospira</taxon>
    </lineage>
</organism>
<feature type="transmembrane region" description="Helical" evidence="1">
    <location>
        <begin position="15"/>
        <end position="32"/>
    </location>
</feature>
<evidence type="ECO:0000313" key="2">
    <source>
        <dbReference type="EMBL" id="TGN10745.1"/>
    </source>
</evidence>
<dbReference type="GO" id="GO:0005886">
    <property type="term" value="C:plasma membrane"/>
    <property type="evidence" value="ECO:0007669"/>
    <property type="project" value="TreeGrafter"/>
</dbReference>
<sequence length="993" mass="113961">MNLENYVLSLLQHKRLYWVLFFCIFLGAIFRIPELEIWLLPKLTPTRYYVVTEYPNHSAEDTDLSVSIPISEMVSSVKSVKRIRSDSEHGKSVVQIDLDFGASVSEFKDQLYQTILEMKDKLPLGVVAPRLLQSGTKERPFIEILIPKRDKKDSTSFDFSLQQLVFQLERISGVNEVRLIGDPKQSSFISLKSKVFDIFPITIRELESQIQLAMRGGSLGKIEGYVKDTELKFSSQIQKQEDLLNFPVDLRDGHSVHLGQLATIFEEKLPNEKLTRLNGKSAVYIAIFTDPSANPLFVSSDVQKKIENFQLNFSPIIFFDASNELRIQIKQFVINLVWSLLFAFLFSYLLYRSWIPSFILLVSVVFSLLLFFHLVLFFSISINLLSLGGISVGIGMLFDASNLVVFSIRKKLEKEQISDSISKGIRSVLISLFSSSLTTIVVFIPLLVVPLEWKSFFSDSGICIALLVFCSFVSSFWIVPLVTISFAESFKGADLHLGLDKFLFSKYEESFKGWQNLNKKGITSVICILVFVSFLCFGFDWQIFPKQTNLGLYLQMSPKSNLSLTEELSVVRELQDKIQKINPNGPYLVLPQQRFDKQGQNPNKAIPIQWKLLGLQDLKELESILDEHLSKKKWDWKLEPIESQVSIVLPFLPKDSIIFLHESFDELLKFTNQFKNKTSKLGFDGSFNFSPKQITMEEWSRNQIPIPELMPNEDDLRQRILYRGNQVFLGTIGETKKRDLYLGIDTSDFDSDGIEDSKRIRFKTKTYDSTFIDSLFTYKKQESFTEYHRESGLYYNEWVGDFFSSDSNFFTKETGLSVIQISAKKEIRKFYLNLILLLILSFVFIYLALVGIYESFLIPGFYLGISLLYLVVTISFLIILLHEFHLGHYIGLIVLLGLSIDSISLFGERWMEFPKGDPDSKKMELSFRWLVSPILLNSGTTLMGVFPVILFGVPGSEFSQAIALTMFVGIPISVFFVFYIYPVIFQKYLDKKI</sequence>
<dbReference type="PANTHER" id="PTHR32063">
    <property type="match status" value="1"/>
</dbReference>
<feature type="transmembrane region" description="Helical" evidence="1">
    <location>
        <begin position="428"/>
        <end position="449"/>
    </location>
</feature>
<reference evidence="2" key="1">
    <citation type="journal article" date="2019" name="PLoS Negl. Trop. Dis.">
        <title>Revisiting the worldwide diversity of Leptospira species in the environment.</title>
        <authorList>
            <person name="Vincent A.T."/>
            <person name="Schiettekatte O."/>
            <person name="Bourhy P."/>
            <person name="Veyrier F.J."/>
            <person name="Picardeau M."/>
        </authorList>
    </citation>
    <scope>NUCLEOTIDE SEQUENCE [LARGE SCALE GENOMIC DNA]</scope>
    <source>
        <strain evidence="2">201601109</strain>
    </source>
</reference>
<dbReference type="EMBL" id="RQHU01000025">
    <property type="protein sequence ID" value="TGN10745.1"/>
    <property type="molecule type" value="Genomic_DNA"/>
</dbReference>
<feature type="transmembrane region" description="Helical" evidence="1">
    <location>
        <begin position="521"/>
        <end position="539"/>
    </location>
</feature>
<dbReference type="RefSeq" id="WP_135743346.1">
    <property type="nucleotide sequence ID" value="NZ_JAIZBL010000002.1"/>
</dbReference>
<dbReference type="Gene3D" id="3.30.2090.10">
    <property type="entry name" value="Multidrug efflux transporter AcrB TolC docking domain, DN and DC subdomains"/>
    <property type="match status" value="2"/>
</dbReference>
<feature type="transmembrane region" description="Helical" evidence="1">
    <location>
        <begin position="859"/>
        <end position="881"/>
    </location>
</feature>
<dbReference type="Gene3D" id="3.30.70.1440">
    <property type="entry name" value="Multidrug efflux transporter AcrB pore domain"/>
    <property type="match status" value="1"/>
</dbReference>
<dbReference type="Gene3D" id="1.20.1640.10">
    <property type="entry name" value="Multidrug efflux transporter AcrB transmembrane domain"/>
    <property type="match status" value="2"/>
</dbReference>
<proteinExistence type="predicted"/>
<feature type="transmembrane region" description="Helical" evidence="1">
    <location>
        <begin position="962"/>
        <end position="984"/>
    </location>
</feature>
<protein>
    <submittedName>
        <fullName evidence="2">Efflux RND transporter permease subunit</fullName>
    </submittedName>
</protein>
<dbReference type="GO" id="GO:0042910">
    <property type="term" value="F:xenobiotic transmembrane transporter activity"/>
    <property type="evidence" value="ECO:0007669"/>
    <property type="project" value="TreeGrafter"/>
</dbReference>
<dbReference type="Proteomes" id="UP000297649">
    <property type="component" value="Unassembled WGS sequence"/>
</dbReference>